<keyword evidence="1" id="KW-0732">Signal</keyword>
<reference evidence="2" key="2">
    <citation type="submission" date="2023-05" db="EMBL/GenBank/DDBJ databases">
        <authorList>
            <consortium name="Lawrence Berkeley National Laboratory"/>
            <person name="Steindorff A."/>
            <person name="Hensen N."/>
            <person name="Bonometti L."/>
            <person name="Westerberg I."/>
            <person name="Brannstrom I.O."/>
            <person name="Guillou S."/>
            <person name="Cros-Aarteil S."/>
            <person name="Calhoun S."/>
            <person name="Haridas S."/>
            <person name="Kuo A."/>
            <person name="Mondo S."/>
            <person name="Pangilinan J."/>
            <person name="Riley R."/>
            <person name="Labutti K."/>
            <person name="Andreopoulos B."/>
            <person name="Lipzen A."/>
            <person name="Chen C."/>
            <person name="Yanf M."/>
            <person name="Daum C."/>
            <person name="Ng V."/>
            <person name="Clum A."/>
            <person name="Ohm R."/>
            <person name="Martin F."/>
            <person name="Silar P."/>
            <person name="Natvig D."/>
            <person name="Lalanne C."/>
            <person name="Gautier V."/>
            <person name="Ament-Velasquez S.L."/>
            <person name="Kruys A."/>
            <person name="Hutchinson M.I."/>
            <person name="Powell A.J."/>
            <person name="Barry K."/>
            <person name="Miller A.N."/>
            <person name="Grigoriev I.V."/>
            <person name="Debuchy R."/>
            <person name="Gladieux P."/>
            <person name="Thoren M.H."/>
            <person name="Johannesson H."/>
        </authorList>
    </citation>
    <scope>NUCLEOTIDE SEQUENCE</scope>
    <source>
        <strain evidence="2">CBS 731.68</strain>
    </source>
</reference>
<keyword evidence="3" id="KW-1185">Reference proteome</keyword>
<gene>
    <name evidence="2" type="ORF">N657DRAFT_648743</name>
</gene>
<dbReference type="AlphaFoldDB" id="A0AAN6Z0I5"/>
<dbReference type="GeneID" id="87830349"/>
<reference evidence="2" key="1">
    <citation type="journal article" date="2023" name="Mol. Phylogenet. Evol.">
        <title>Genome-scale phylogeny and comparative genomics of the fungal order Sordariales.</title>
        <authorList>
            <person name="Hensen N."/>
            <person name="Bonometti L."/>
            <person name="Westerberg I."/>
            <person name="Brannstrom I.O."/>
            <person name="Guillou S."/>
            <person name="Cros-Aarteil S."/>
            <person name="Calhoun S."/>
            <person name="Haridas S."/>
            <person name="Kuo A."/>
            <person name="Mondo S."/>
            <person name="Pangilinan J."/>
            <person name="Riley R."/>
            <person name="LaButti K."/>
            <person name="Andreopoulos B."/>
            <person name="Lipzen A."/>
            <person name="Chen C."/>
            <person name="Yan M."/>
            <person name="Daum C."/>
            <person name="Ng V."/>
            <person name="Clum A."/>
            <person name="Steindorff A."/>
            <person name="Ohm R.A."/>
            <person name="Martin F."/>
            <person name="Silar P."/>
            <person name="Natvig D.O."/>
            <person name="Lalanne C."/>
            <person name="Gautier V."/>
            <person name="Ament-Velasquez S.L."/>
            <person name="Kruys A."/>
            <person name="Hutchinson M.I."/>
            <person name="Powell A.J."/>
            <person name="Barry K."/>
            <person name="Miller A.N."/>
            <person name="Grigoriev I.V."/>
            <person name="Debuchy R."/>
            <person name="Gladieux P."/>
            <person name="Hiltunen Thoren M."/>
            <person name="Johannesson H."/>
        </authorList>
    </citation>
    <scope>NUCLEOTIDE SEQUENCE</scope>
    <source>
        <strain evidence="2">CBS 731.68</strain>
    </source>
</reference>
<name>A0AAN6Z0I5_9PEZI</name>
<accession>A0AAN6Z0I5</accession>
<feature type="chain" id="PRO_5042893406" description="SSCRP protein" evidence="1">
    <location>
        <begin position="21"/>
        <end position="108"/>
    </location>
</feature>
<organism evidence="2 3">
    <name type="scientific">Parathielavia appendiculata</name>
    <dbReference type="NCBI Taxonomy" id="2587402"/>
    <lineage>
        <taxon>Eukaryota</taxon>
        <taxon>Fungi</taxon>
        <taxon>Dikarya</taxon>
        <taxon>Ascomycota</taxon>
        <taxon>Pezizomycotina</taxon>
        <taxon>Sordariomycetes</taxon>
        <taxon>Sordariomycetidae</taxon>
        <taxon>Sordariales</taxon>
        <taxon>Chaetomiaceae</taxon>
        <taxon>Parathielavia</taxon>
    </lineage>
</organism>
<evidence type="ECO:0008006" key="4">
    <source>
        <dbReference type="Google" id="ProtNLM"/>
    </source>
</evidence>
<feature type="signal peptide" evidence="1">
    <location>
        <begin position="1"/>
        <end position="20"/>
    </location>
</feature>
<dbReference type="RefSeq" id="XP_062644707.1">
    <property type="nucleotide sequence ID" value="XM_062793580.1"/>
</dbReference>
<protein>
    <recommendedName>
        <fullName evidence="4">SSCRP protein</fullName>
    </recommendedName>
</protein>
<sequence>MKLSLLTLATASGLASVSEAYRLTFYLGAGCRNANLGTYYPVVDPPNHVCRGVPINAQSVAISAQDAPDAQSIVVFRQPEGCGGPVIASGTGGCMNINNARSYQIHYR</sequence>
<dbReference type="EMBL" id="MU853236">
    <property type="protein sequence ID" value="KAK4120936.1"/>
    <property type="molecule type" value="Genomic_DNA"/>
</dbReference>
<evidence type="ECO:0000313" key="3">
    <source>
        <dbReference type="Proteomes" id="UP001302602"/>
    </source>
</evidence>
<comment type="caution">
    <text evidence="2">The sequence shown here is derived from an EMBL/GenBank/DDBJ whole genome shotgun (WGS) entry which is preliminary data.</text>
</comment>
<dbReference type="Proteomes" id="UP001302602">
    <property type="component" value="Unassembled WGS sequence"/>
</dbReference>
<evidence type="ECO:0000313" key="2">
    <source>
        <dbReference type="EMBL" id="KAK4120936.1"/>
    </source>
</evidence>
<proteinExistence type="predicted"/>
<evidence type="ECO:0000256" key="1">
    <source>
        <dbReference type="SAM" id="SignalP"/>
    </source>
</evidence>